<feature type="signal peptide" evidence="12">
    <location>
        <begin position="1"/>
        <end position="22"/>
    </location>
</feature>
<gene>
    <name evidence="14" type="ORF">QBC42DRAFT_325735</name>
</gene>
<reference evidence="14" key="2">
    <citation type="submission" date="2023-06" db="EMBL/GenBank/DDBJ databases">
        <authorList>
            <consortium name="Lawrence Berkeley National Laboratory"/>
            <person name="Mondo S.J."/>
            <person name="Hensen N."/>
            <person name="Bonometti L."/>
            <person name="Westerberg I."/>
            <person name="Brannstrom I.O."/>
            <person name="Guillou S."/>
            <person name="Cros-Aarteil S."/>
            <person name="Calhoun S."/>
            <person name="Haridas S."/>
            <person name="Kuo A."/>
            <person name="Pangilinan J."/>
            <person name="Riley R."/>
            <person name="Labutti K."/>
            <person name="Andreopoulos B."/>
            <person name="Lipzen A."/>
            <person name="Chen C."/>
            <person name="Yanf M."/>
            <person name="Daum C."/>
            <person name="Ng V."/>
            <person name="Clum A."/>
            <person name="Steindorff A."/>
            <person name="Ohm R."/>
            <person name="Martin F."/>
            <person name="Silar P."/>
            <person name="Natvig D."/>
            <person name="Lalanne C."/>
            <person name="Gautier V."/>
            <person name="Ament-Velasquez S.L."/>
            <person name="Kruys A."/>
            <person name="Hutchinson M.I."/>
            <person name="Powell A.J."/>
            <person name="Barry K."/>
            <person name="Miller A.N."/>
            <person name="Grigoriev I.V."/>
            <person name="Debuchy R."/>
            <person name="Gladieux P."/>
            <person name="Thoren M.H."/>
            <person name="Johannesson H."/>
        </authorList>
    </citation>
    <scope>NUCLEOTIDE SEQUENCE</scope>
    <source>
        <strain evidence="14">PSN324</strain>
    </source>
</reference>
<keyword evidence="7" id="KW-1015">Disulfide bond</keyword>
<evidence type="ECO:0000256" key="11">
    <source>
        <dbReference type="SAM" id="Phobius"/>
    </source>
</evidence>
<evidence type="ECO:0000313" key="15">
    <source>
        <dbReference type="Proteomes" id="UP001321749"/>
    </source>
</evidence>
<comment type="caution">
    <text evidence="14">The sequence shown here is derived from an EMBL/GenBank/DDBJ whole genome shotgun (WGS) entry which is preliminary data.</text>
</comment>
<evidence type="ECO:0000256" key="4">
    <source>
        <dbReference type="ARBA" id="ARBA00022525"/>
    </source>
</evidence>
<keyword evidence="11" id="KW-0812">Transmembrane</keyword>
<dbReference type="PROSITE" id="PS52012">
    <property type="entry name" value="CFEM"/>
    <property type="match status" value="1"/>
</dbReference>
<feature type="binding site" description="axial binding residue" evidence="9">
    <location>
        <position position="159"/>
    </location>
    <ligand>
        <name>heme</name>
        <dbReference type="ChEBI" id="CHEBI:30413"/>
    </ligand>
    <ligandPart>
        <name>Fe</name>
        <dbReference type="ChEBI" id="CHEBI:18248"/>
    </ligandPart>
</feature>
<evidence type="ECO:0000256" key="2">
    <source>
        <dbReference type="ARBA" id="ARBA00004613"/>
    </source>
</evidence>
<evidence type="ECO:0000256" key="6">
    <source>
        <dbReference type="ARBA" id="ARBA00022729"/>
    </source>
</evidence>
<evidence type="ECO:0000259" key="13">
    <source>
        <dbReference type="PROSITE" id="PS52012"/>
    </source>
</evidence>
<evidence type="ECO:0000256" key="3">
    <source>
        <dbReference type="ARBA" id="ARBA00010031"/>
    </source>
</evidence>
<dbReference type="AlphaFoldDB" id="A0AAV9HQI0"/>
<keyword evidence="9" id="KW-0408">Iron</keyword>
<dbReference type="GO" id="GO:0098552">
    <property type="term" value="C:side of membrane"/>
    <property type="evidence" value="ECO:0007669"/>
    <property type="project" value="UniProtKB-KW"/>
</dbReference>
<accession>A0AAV9HQI0</accession>
<proteinExistence type="inferred from homology"/>
<dbReference type="InterPro" id="IPR008427">
    <property type="entry name" value="Extracellular_membr_CFEM_dom"/>
</dbReference>
<feature type="domain" description="CFEM" evidence="13">
    <location>
        <begin position="106"/>
        <end position="227"/>
    </location>
</feature>
<organism evidence="14 15">
    <name type="scientific">Cladorrhinum samala</name>
    <dbReference type="NCBI Taxonomy" id="585594"/>
    <lineage>
        <taxon>Eukaryota</taxon>
        <taxon>Fungi</taxon>
        <taxon>Dikarya</taxon>
        <taxon>Ascomycota</taxon>
        <taxon>Pezizomycotina</taxon>
        <taxon>Sordariomycetes</taxon>
        <taxon>Sordariomycetidae</taxon>
        <taxon>Sordariales</taxon>
        <taxon>Podosporaceae</taxon>
        <taxon>Cladorrhinum</taxon>
    </lineage>
</organism>
<keyword evidence="15" id="KW-1185">Reference proteome</keyword>
<comment type="similarity">
    <text evidence="3">Belongs to the RBT5 family.</text>
</comment>
<evidence type="ECO:0000256" key="8">
    <source>
        <dbReference type="ARBA" id="ARBA00023288"/>
    </source>
</evidence>
<dbReference type="GO" id="GO:0005576">
    <property type="term" value="C:extracellular region"/>
    <property type="evidence" value="ECO:0007669"/>
    <property type="project" value="UniProtKB-SubCell"/>
</dbReference>
<evidence type="ECO:0000256" key="10">
    <source>
        <dbReference type="SAM" id="MobiDB-lite"/>
    </source>
</evidence>
<evidence type="ECO:0000256" key="5">
    <source>
        <dbReference type="ARBA" id="ARBA00022622"/>
    </source>
</evidence>
<feature type="transmembrane region" description="Helical" evidence="11">
    <location>
        <begin position="240"/>
        <end position="264"/>
    </location>
</feature>
<evidence type="ECO:0000256" key="1">
    <source>
        <dbReference type="ARBA" id="ARBA00004589"/>
    </source>
</evidence>
<evidence type="ECO:0000256" key="12">
    <source>
        <dbReference type="SAM" id="SignalP"/>
    </source>
</evidence>
<protein>
    <recommendedName>
        <fullName evidence="13">CFEM domain-containing protein</fullName>
    </recommendedName>
</protein>
<keyword evidence="5" id="KW-0336">GPI-anchor</keyword>
<keyword evidence="11" id="KW-1133">Transmembrane helix</keyword>
<keyword evidence="5" id="KW-0325">Glycoprotein</keyword>
<feature type="region of interest" description="Disordered" evidence="10">
    <location>
        <begin position="268"/>
        <end position="325"/>
    </location>
</feature>
<evidence type="ECO:0000313" key="14">
    <source>
        <dbReference type="EMBL" id="KAK4462979.1"/>
    </source>
</evidence>
<reference evidence="14" key="1">
    <citation type="journal article" date="2023" name="Mol. Phylogenet. Evol.">
        <title>Genome-scale phylogeny and comparative genomics of the fungal order Sordariales.</title>
        <authorList>
            <person name="Hensen N."/>
            <person name="Bonometti L."/>
            <person name="Westerberg I."/>
            <person name="Brannstrom I.O."/>
            <person name="Guillou S."/>
            <person name="Cros-Aarteil S."/>
            <person name="Calhoun S."/>
            <person name="Haridas S."/>
            <person name="Kuo A."/>
            <person name="Mondo S."/>
            <person name="Pangilinan J."/>
            <person name="Riley R."/>
            <person name="LaButti K."/>
            <person name="Andreopoulos B."/>
            <person name="Lipzen A."/>
            <person name="Chen C."/>
            <person name="Yan M."/>
            <person name="Daum C."/>
            <person name="Ng V."/>
            <person name="Clum A."/>
            <person name="Steindorff A."/>
            <person name="Ohm R.A."/>
            <person name="Martin F."/>
            <person name="Silar P."/>
            <person name="Natvig D.O."/>
            <person name="Lalanne C."/>
            <person name="Gautier V."/>
            <person name="Ament-Velasquez S.L."/>
            <person name="Kruys A."/>
            <person name="Hutchinson M.I."/>
            <person name="Powell A.J."/>
            <person name="Barry K."/>
            <person name="Miller A.N."/>
            <person name="Grigoriev I.V."/>
            <person name="Debuchy R."/>
            <person name="Gladieux P."/>
            <person name="Hiltunen Thoren M."/>
            <person name="Johannesson H."/>
        </authorList>
    </citation>
    <scope>NUCLEOTIDE SEQUENCE</scope>
    <source>
        <strain evidence="14">PSN324</strain>
    </source>
</reference>
<keyword evidence="4" id="KW-0964">Secreted</keyword>
<keyword evidence="9" id="KW-0349">Heme</keyword>
<dbReference type="EMBL" id="MU864965">
    <property type="protein sequence ID" value="KAK4462979.1"/>
    <property type="molecule type" value="Genomic_DNA"/>
</dbReference>
<keyword evidence="11" id="KW-0472">Membrane</keyword>
<dbReference type="GO" id="GO:0046872">
    <property type="term" value="F:metal ion binding"/>
    <property type="evidence" value="ECO:0007669"/>
    <property type="project" value="UniProtKB-UniRule"/>
</dbReference>
<keyword evidence="6 12" id="KW-0732">Signal</keyword>
<evidence type="ECO:0000256" key="7">
    <source>
        <dbReference type="ARBA" id="ARBA00023157"/>
    </source>
</evidence>
<keyword evidence="8" id="KW-0449">Lipoprotein</keyword>
<comment type="subcellular location">
    <subcellularLocation>
        <location evidence="1">Membrane</location>
        <topology evidence="1">Lipid-anchor</topology>
        <topology evidence="1">GPI-anchor</topology>
    </subcellularLocation>
    <subcellularLocation>
        <location evidence="2">Secreted</location>
    </subcellularLocation>
</comment>
<name>A0AAV9HQI0_9PEZI</name>
<sequence>MALLLPLLIILTLHLLSNLSYAAIPVSISKFSPYLEQRACVKSCIWAGGFSDLVSRIGCNSPRVNECYCQFEAASTASWFLSGCVARACATTSDAQIVTSACSVYGAYCAANNLPIPTVASINYSEYLSMPTCVRDCLWHAGQDTDDLMPNMGCRAPWDNGCLCNATLARTGSAFICVASRCGAPTNGMQVTSALSVHEDYCSSAGLPLHPVAAGTATATLGVATAPWKEPSSAGLSTGAIAGIAVSSTVAVIATIAFAAFVCFEKRKSKPKPNPSEEQTAAAPLVHEKPAEQEVTEADATGTPRPVELYGTTTTRDIPAAELPS</sequence>
<feature type="chain" id="PRO_5043317240" description="CFEM domain-containing protein" evidence="12">
    <location>
        <begin position="23"/>
        <end position="325"/>
    </location>
</feature>
<evidence type="ECO:0000256" key="9">
    <source>
        <dbReference type="PROSITE-ProRule" id="PRU01356"/>
    </source>
</evidence>
<comment type="caution">
    <text evidence="9">Lacks conserved residue(s) required for the propagation of feature annotation.</text>
</comment>
<dbReference type="Proteomes" id="UP001321749">
    <property type="component" value="Unassembled WGS sequence"/>
</dbReference>
<keyword evidence="9" id="KW-0479">Metal-binding</keyword>